<dbReference type="EMBL" id="FNDU01000001">
    <property type="protein sequence ID" value="SDH35943.1"/>
    <property type="molecule type" value="Genomic_DNA"/>
</dbReference>
<feature type="transmembrane region" description="Helical" evidence="1">
    <location>
        <begin position="40"/>
        <end position="62"/>
    </location>
</feature>
<dbReference type="Pfam" id="PF11118">
    <property type="entry name" value="DUF2627"/>
    <property type="match status" value="1"/>
</dbReference>
<dbReference type="RefSeq" id="WP_091579318.1">
    <property type="nucleotide sequence ID" value="NZ_FNDU01000001.1"/>
</dbReference>
<reference evidence="2 3" key="1">
    <citation type="submission" date="2016-10" db="EMBL/GenBank/DDBJ databases">
        <authorList>
            <person name="de Groot N.N."/>
        </authorList>
    </citation>
    <scope>NUCLEOTIDE SEQUENCE [LARGE SCALE GENOMIC DNA]</scope>
    <source>
        <strain evidence="3">P4B,CCM 7963,CECT 7998,DSM 25260,IBRC-M 10614,KCTC 13821</strain>
    </source>
</reference>
<protein>
    <recommendedName>
        <fullName evidence="4">DUF2627 domain-containing protein</fullName>
    </recommendedName>
</protein>
<sequence>MRLIALLILVIPGIMAALGIKLMRDMLFQILQPPFPFLWLQFLTGLLMLVFGIWFISGFVFYRDRKNKKVGIRYQSKTGPSSK</sequence>
<name>A0A1G8BS83_9BACI</name>
<dbReference type="InterPro" id="IPR020138">
    <property type="entry name" value="Uncharacterised_YqzF"/>
</dbReference>
<gene>
    <name evidence="2" type="ORF">SAMN05216352_10161</name>
</gene>
<dbReference type="Proteomes" id="UP000199017">
    <property type="component" value="Unassembled WGS sequence"/>
</dbReference>
<dbReference type="AlphaFoldDB" id="A0A1G8BS83"/>
<evidence type="ECO:0000256" key="1">
    <source>
        <dbReference type="SAM" id="Phobius"/>
    </source>
</evidence>
<organism evidence="2 3">
    <name type="scientific">Alteribacillus bidgolensis</name>
    <dbReference type="NCBI Taxonomy" id="930129"/>
    <lineage>
        <taxon>Bacteria</taxon>
        <taxon>Bacillati</taxon>
        <taxon>Bacillota</taxon>
        <taxon>Bacilli</taxon>
        <taxon>Bacillales</taxon>
        <taxon>Bacillaceae</taxon>
        <taxon>Alteribacillus</taxon>
    </lineage>
</organism>
<dbReference type="STRING" id="930129.SAMN05216352_10161"/>
<keyword evidence="1" id="KW-0472">Membrane</keyword>
<evidence type="ECO:0000313" key="2">
    <source>
        <dbReference type="EMBL" id="SDH35943.1"/>
    </source>
</evidence>
<keyword evidence="1" id="KW-1133">Transmembrane helix</keyword>
<evidence type="ECO:0008006" key="4">
    <source>
        <dbReference type="Google" id="ProtNLM"/>
    </source>
</evidence>
<proteinExistence type="predicted"/>
<keyword evidence="3" id="KW-1185">Reference proteome</keyword>
<keyword evidence="1" id="KW-0812">Transmembrane</keyword>
<evidence type="ECO:0000313" key="3">
    <source>
        <dbReference type="Proteomes" id="UP000199017"/>
    </source>
</evidence>
<dbReference type="OrthoDB" id="2989757at2"/>
<accession>A0A1G8BS83</accession>